<accession>A0A4Y9YL53</accession>
<dbReference type="EMBL" id="SEKV01000166">
    <property type="protein sequence ID" value="TFY62443.1"/>
    <property type="molecule type" value="Genomic_DNA"/>
</dbReference>
<gene>
    <name evidence="2" type="ORF">EVJ58_g3854</name>
</gene>
<comment type="caution">
    <text evidence="2">The sequence shown here is derived from an EMBL/GenBank/DDBJ whole genome shotgun (WGS) entry which is preliminary data.</text>
</comment>
<proteinExistence type="predicted"/>
<feature type="region of interest" description="Disordered" evidence="1">
    <location>
        <begin position="1"/>
        <end position="64"/>
    </location>
</feature>
<dbReference type="STRING" id="34475.A0A4Y9YL53"/>
<feature type="region of interest" description="Disordered" evidence="1">
    <location>
        <begin position="80"/>
        <end position="108"/>
    </location>
</feature>
<dbReference type="AlphaFoldDB" id="A0A4Y9YL53"/>
<evidence type="ECO:0000313" key="3">
    <source>
        <dbReference type="Proteomes" id="UP000298390"/>
    </source>
</evidence>
<organism evidence="2 3">
    <name type="scientific">Rhodofomes roseus</name>
    <dbReference type="NCBI Taxonomy" id="34475"/>
    <lineage>
        <taxon>Eukaryota</taxon>
        <taxon>Fungi</taxon>
        <taxon>Dikarya</taxon>
        <taxon>Basidiomycota</taxon>
        <taxon>Agaricomycotina</taxon>
        <taxon>Agaricomycetes</taxon>
        <taxon>Polyporales</taxon>
        <taxon>Rhodofomes</taxon>
    </lineage>
</organism>
<feature type="compositionally biased region" description="Low complexity" evidence="1">
    <location>
        <begin position="12"/>
        <end position="22"/>
    </location>
</feature>
<name>A0A4Y9YL53_9APHY</name>
<reference evidence="2 3" key="1">
    <citation type="submission" date="2019-01" db="EMBL/GenBank/DDBJ databases">
        <title>Genome sequencing of the rare red list fungi Fomitopsis rosea.</title>
        <authorList>
            <person name="Buettner E."/>
            <person name="Kellner H."/>
        </authorList>
    </citation>
    <scope>NUCLEOTIDE SEQUENCE [LARGE SCALE GENOMIC DNA]</scope>
    <source>
        <strain evidence="2 3">DSM 105464</strain>
    </source>
</reference>
<evidence type="ECO:0000313" key="2">
    <source>
        <dbReference type="EMBL" id="TFY62443.1"/>
    </source>
</evidence>
<feature type="region of interest" description="Disordered" evidence="1">
    <location>
        <begin position="336"/>
        <end position="450"/>
    </location>
</feature>
<dbReference type="Proteomes" id="UP000298390">
    <property type="component" value="Unassembled WGS sequence"/>
</dbReference>
<feature type="compositionally biased region" description="Basic and acidic residues" evidence="1">
    <location>
        <begin position="86"/>
        <end position="108"/>
    </location>
</feature>
<feature type="compositionally biased region" description="Basic and acidic residues" evidence="1">
    <location>
        <begin position="434"/>
        <end position="445"/>
    </location>
</feature>
<protein>
    <submittedName>
        <fullName evidence="2">Uncharacterized protein</fullName>
    </submittedName>
</protein>
<evidence type="ECO:0000256" key="1">
    <source>
        <dbReference type="SAM" id="MobiDB-lite"/>
    </source>
</evidence>
<feature type="compositionally biased region" description="Acidic residues" evidence="1">
    <location>
        <begin position="378"/>
        <end position="395"/>
    </location>
</feature>
<feature type="compositionally biased region" description="Polar residues" evidence="1">
    <location>
        <begin position="350"/>
        <end position="375"/>
    </location>
</feature>
<feature type="compositionally biased region" description="Pro residues" evidence="1">
    <location>
        <begin position="1"/>
        <end position="11"/>
    </location>
</feature>
<sequence length="673" mass="73323">MPASPLPPSSPPSHSSLTPLPSEAGSAEPRSRDRSPPPLPSLLEAAGLYQIAQTPPPSDEPVVAHYSPIPAAVSEQSILPSSPVRTVEDARRKAKAAREQQRLAREETQRRAKAAKQQEICQLVLSILNDNDVPFGELLEFISDPSNQQGRERYWGLFIDTTRVQRILNFWVSSENSSTGRNAVQEWAINLVSKLVAREARTATKDRLLQTEKRAIDEQFALGFSMAAMHSKFVDLCPTMLQVLDSFSSTTRQRRELTPGWEARHSNASSYMLFTPCKLTMKLITNNYARHVFGLFAYASGAKRQMIEFLSHIGVTSSYSIITADLKGHETEVTATASDLDRESSGRVELQTQVLPSETSRVGPTTAVSPGEGSTSESDSDLDSDSDSDALDSEQESPNPPSQAITTPVTQAKVDDIPGDLPSQTTTPPNAAPADRHSPLADDPARSSGDMWAQFEAAVAAQAEEDQADRHSPFAEDLARSSDDMWAQFEAVVATQAEEDQAPGRAEEHQALTMGVVETMRELRRADEEPEANGQGSPEKSRAVVGLLKRLSDACKRAARAKASSRVLAFVYDNINMLFRVAEARMEATGKDALQNGTCATAFALYNAEPEDLLTSDYLSSFARAPPLTLHDVLLTPAENQAFSDLLRHTVLSIIVNYGGPAFAVMSVKVTLF</sequence>